<dbReference type="AlphaFoldDB" id="A0AAE8HRF5"/>
<organism evidence="3 5">
    <name type="scientific">Methylobacterium phyllosphaerae</name>
    <dbReference type="NCBI Taxonomy" id="418223"/>
    <lineage>
        <taxon>Bacteria</taxon>
        <taxon>Pseudomonadati</taxon>
        <taxon>Pseudomonadota</taxon>
        <taxon>Alphaproteobacteria</taxon>
        <taxon>Hyphomicrobiales</taxon>
        <taxon>Methylobacteriaceae</taxon>
        <taxon>Methylobacterium</taxon>
    </lineage>
</organism>
<evidence type="ECO:0000313" key="3">
    <source>
        <dbReference type="EMBL" id="SFG85395.1"/>
    </source>
</evidence>
<protein>
    <recommendedName>
        <fullName evidence="6">DUF2946 domain-containing protein</fullName>
    </recommendedName>
</protein>
<dbReference type="EMBL" id="FOPK01000009">
    <property type="protein sequence ID" value="SFG85395.1"/>
    <property type="molecule type" value="Genomic_DNA"/>
</dbReference>
<evidence type="ECO:0008006" key="6">
    <source>
        <dbReference type="Google" id="ProtNLM"/>
    </source>
</evidence>
<accession>A0AAE8HRF5</accession>
<dbReference type="KEGG" id="mphy:MCBMB27_04958"/>
<evidence type="ECO:0000256" key="1">
    <source>
        <dbReference type="SAM" id="MobiDB-lite"/>
    </source>
</evidence>
<reference evidence="3 5" key="2">
    <citation type="submission" date="2016-10" db="EMBL/GenBank/DDBJ databases">
        <authorList>
            <person name="Varghese N."/>
            <person name="Submissions S."/>
        </authorList>
    </citation>
    <scope>NUCLEOTIDE SEQUENCE [LARGE SCALE GENOMIC DNA]</scope>
    <source>
        <strain evidence="3 5">CBMB27</strain>
    </source>
</reference>
<sequence>MRRRQPRTGRGRAIIGLVALYALLLQAFLGLATPSRALDGPGEVLCAGHSSGEPASKSVHVHACCTVVQAGTLTLPPIDPEAAAWPSAPTSLCAWRPEAEIPTTGPPAYNGTARGPPAA</sequence>
<evidence type="ECO:0000313" key="4">
    <source>
        <dbReference type="Proteomes" id="UP000185487"/>
    </source>
</evidence>
<keyword evidence="4" id="KW-1185">Reference proteome</keyword>
<name>A0AAE8HRF5_9HYPH</name>
<gene>
    <name evidence="2" type="ORF">MCBMB27_04958</name>
    <name evidence="3" type="ORF">SAMN05192567_10913</name>
</gene>
<evidence type="ECO:0000313" key="5">
    <source>
        <dbReference type="Proteomes" id="UP000199140"/>
    </source>
</evidence>
<feature type="region of interest" description="Disordered" evidence="1">
    <location>
        <begin position="99"/>
        <end position="119"/>
    </location>
</feature>
<evidence type="ECO:0000313" key="2">
    <source>
        <dbReference type="EMBL" id="APT34249.1"/>
    </source>
</evidence>
<dbReference type="Proteomes" id="UP000185487">
    <property type="component" value="Chromosome"/>
</dbReference>
<reference evidence="2 4" key="1">
    <citation type="submission" date="2016-04" db="EMBL/GenBank/DDBJ databases">
        <title>Complete genome sequencing and analysis of CBMB27, Methylobacterium phyllosphaerae isolated from leaf tissues of rice (Oryza sativa L.).</title>
        <authorList>
            <person name="Lee Y."/>
            <person name="Hwangbo K."/>
            <person name="Chung H."/>
            <person name="Yoo J."/>
            <person name="Kim K.Y."/>
            <person name="Sa T.M."/>
            <person name="Um Y."/>
            <person name="Madhaiyan M."/>
        </authorList>
    </citation>
    <scope>NUCLEOTIDE SEQUENCE [LARGE SCALE GENOMIC DNA]</scope>
    <source>
        <strain evidence="2 4">CBMB27</strain>
    </source>
</reference>
<dbReference type="Proteomes" id="UP000199140">
    <property type="component" value="Unassembled WGS sequence"/>
</dbReference>
<proteinExistence type="predicted"/>
<dbReference type="EMBL" id="CP015367">
    <property type="protein sequence ID" value="APT34249.1"/>
    <property type="molecule type" value="Genomic_DNA"/>
</dbReference>